<reference evidence="3" key="1">
    <citation type="journal article" date="2013" name="Nat. Genet.">
        <title>The Capsella rubella genome and the genomic consequences of rapid mating system evolution.</title>
        <authorList>
            <person name="Slotte T."/>
            <person name="Hazzouri K.M."/>
            <person name="Agren J.A."/>
            <person name="Koenig D."/>
            <person name="Maumus F."/>
            <person name="Guo Y.L."/>
            <person name="Steige K."/>
            <person name="Platts A.E."/>
            <person name="Escobar J.S."/>
            <person name="Newman L.K."/>
            <person name="Wang W."/>
            <person name="Mandakova T."/>
            <person name="Vello E."/>
            <person name="Smith L.M."/>
            <person name="Henz S.R."/>
            <person name="Steffen J."/>
            <person name="Takuno S."/>
            <person name="Brandvain Y."/>
            <person name="Coop G."/>
            <person name="Andolfatto P."/>
            <person name="Hu T.T."/>
            <person name="Blanchette M."/>
            <person name="Clark R.M."/>
            <person name="Quesneville H."/>
            <person name="Nordborg M."/>
            <person name="Gaut B.S."/>
            <person name="Lysak M.A."/>
            <person name="Jenkins J."/>
            <person name="Grimwood J."/>
            <person name="Chapman J."/>
            <person name="Prochnik S."/>
            <person name="Shu S."/>
            <person name="Rokhsar D."/>
            <person name="Schmutz J."/>
            <person name="Weigel D."/>
            <person name="Wright S.I."/>
        </authorList>
    </citation>
    <scope>NUCLEOTIDE SEQUENCE [LARGE SCALE GENOMIC DNA]</scope>
    <source>
        <strain evidence="3">cv. Monte Gargano</strain>
    </source>
</reference>
<evidence type="ECO:0000313" key="3">
    <source>
        <dbReference type="Proteomes" id="UP000029121"/>
    </source>
</evidence>
<accession>R0FCU1</accession>
<sequence length="386" mass="42925">MATYAHTEDVLWFLIHEFVTSYCTRRGIAMSQLTIASTRNAVVLVILEASCNVIVYVVLFEEATIMASSKDNPGLCSTNVVSVHKICDKVKSKVGDWRWMYFYLKVAKDSICLLKVSRSASGSVPPSSSRLRKRSSRGSPLNAPRGDVREVPFREVAESVDHSFSYSYGVRDQKLCTNRVACACLTSKIHGDFPQLPLVGSLLGQKLYEDRACEKFKIRNISRTNHLVGFYEEKSRTAMREVDLTKASLEARKRGSLRCSWNTSERPRERLPPRRPNEGGLVSRHVVGLRAQKDPLLILSQVKGTQECLQRLITEGTSLLDKMGKLATDRAKWQSIIDGIVVSGILEGDLDFFPGFTPDPSRMPPRDEGQGAEEADGAEGVEGGHD</sequence>
<dbReference type="Proteomes" id="UP000029121">
    <property type="component" value="Unassembled WGS sequence"/>
</dbReference>
<name>R0FCU1_9BRAS</name>
<organism evidence="2 3">
    <name type="scientific">Capsella rubella</name>
    <dbReference type="NCBI Taxonomy" id="81985"/>
    <lineage>
        <taxon>Eukaryota</taxon>
        <taxon>Viridiplantae</taxon>
        <taxon>Streptophyta</taxon>
        <taxon>Embryophyta</taxon>
        <taxon>Tracheophyta</taxon>
        <taxon>Spermatophyta</taxon>
        <taxon>Magnoliopsida</taxon>
        <taxon>eudicotyledons</taxon>
        <taxon>Gunneridae</taxon>
        <taxon>Pentapetalae</taxon>
        <taxon>rosids</taxon>
        <taxon>malvids</taxon>
        <taxon>Brassicales</taxon>
        <taxon>Brassicaceae</taxon>
        <taxon>Camelineae</taxon>
        <taxon>Capsella</taxon>
    </lineage>
</organism>
<dbReference type="EMBL" id="KB870810">
    <property type="protein sequence ID" value="EOA19631.1"/>
    <property type="molecule type" value="Genomic_DNA"/>
</dbReference>
<feature type="compositionally biased region" description="Low complexity" evidence="1">
    <location>
        <begin position="119"/>
        <end position="129"/>
    </location>
</feature>
<proteinExistence type="predicted"/>
<feature type="region of interest" description="Disordered" evidence="1">
    <location>
        <begin position="119"/>
        <end position="146"/>
    </location>
</feature>
<feature type="compositionally biased region" description="Acidic residues" evidence="1">
    <location>
        <begin position="370"/>
        <end position="379"/>
    </location>
</feature>
<gene>
    <name evidence="2" type="ORF">CARUB_v10002976mg</name>
</gene>
<dbReference type="AlphaFoldDB" id="R0FCU1"/>
<feature type="region of interest" description="Disordered" evidence="1">
    <location>
        <begin position="356"/>
        <end position="386"/>
    </location>
</feature>
<keyword evidence="3" id="KW-1185">Reference proteome</keyword>
<evidence type="ECO:0000256" key="1">
    <source>
        <dbReference type="SAM" id="MobiDB-lite"/>
    </source>
</evidence>
<evidence type="ECO:0000313" key="2">
    <source>
        <dbReference type="EMBL" id="EOA19631.1"/>
    </source>
</evidence>
<protein>
    <submittedName>
        <fullName evidence="2">Uncharacterized protein</fullName>
    </submittedName>
</protein>